<sequence length="258" mass="28747">MGTSSIYNGKMDKNKLLPDDYDTNGEEENVAQKNISKVSWQTVKTNMSKYINSGGHSGSAKHIASQYVKASGGSGRLLNQSVSGMRTAGNIGNFLNGIKSEGIVTTLQKFGVDYTGKSVYEVFSELVSVVAFNSDSKEDIVAKEAALESLSKIYDYVEINNMELESLDSMPATLMNETLCEYVGSYIWIKMMNDLESRFEKYIDDPKEALGIEQEFRQYIFNTVRVEFENKGDIINQDVRSSIVTLYSKCLDVLEGTL</sequence>
<dbReference type="EMBL" id="SGKU01000047">
    <property type="protein sequence ID" value="NFA43719.1"/>
    <property type="molecule type" value="Genomic_DNA"/>
</dbReference>
<proteinExistence type="predicted"/>
<dbReference type="Proteomes" id="UP000472355">
    <property type="component" value="Unassembled WGS sequence"/>
</dbReference>
<protein>
    <submittedName>
        <fullName evidence="1">Uncharacterized protein</fullName>
    </submittedName>
</protein>
<name>A0A6M0SSH2_CLOBO</name>
<reference evidence="1 2" key="1">
    <citation type="submission" date="2019-02" db="EMBL/GenBank/DDBJ databases">
        <title>Genome sequencing of Clostridium botulinum clinical isolates.</title>
        <authorList>
            <person name="Brunt J."/>
            <person name="Van Vliet A.H.M."/>
            <person name="Stringer S.C."/>
            <person name="Grant K.A."/>
            <person name="Carter A.C."/>
            <person name="Peck M.W."/>
        </authorList>
    </citation>
    <scope>NUCLEOTIDE SEQUENCE [LARGE SCALE GENOMIC DNA]</scope>
    <source>
        <strain evidence="1 2">H113700579</strain>
    </source>
</reference>
<evidence type="ECO:0000313" key="2">
    <source>
        <dbReference type="Proteomes" id="UP000472355"/>
    </source>
</evidence>
<comment type="caution">
    <text evidence="1">The sequence shown here is derived from an EMBL/GenBank/DDBJ whole genome shotgun (WGS) entry which is preliminary data.</text>
</comment>
<gene>
    <name evidence="1" type="ORF">EXM65_14405</name>
</gene>
<dbReference type="AlphaFoldDB" id="A0A6M0SSH2"/>
<dbReference type="RefSeq" id="WP_222636372.1">
    <property type="nucleotide sequence ID" value="NZ_JACBBU010000002.1"/>
</dbReference>
<organism evidence="1 2">
    <name type="scientific">Clostridium botulinum</name>
    <dbReference type="NCBI Taxonomy" id="1491"/>
    <lineage>
        <taxon>Bacteria</taxon>
        <taxon>Bacillati</taxon>
        <taxon>Bacillota</taxon>
        <taxon>Clostridia</taxon>
        <taxon>Eubacteriales</taxon>
        <taxon>Clostridiaceae</taxon>
        <taxon>Clostridium</taxon>
    </lineage>
</organism>
<evidence type="ECO:0000313" key="1">
    <source>
        <dbReference type="EMBL" id="NFA43719.1"/>
    </source>
</evidence>
<accession>A0A6M0SSH2</accession>